<proteinExistence type="predicted"/>
<accession>A0A1H2SB29</accession>
<evidence type="ECO:0000313" key="2">
    <source>
        <dbReference type="EMBL" id="SDW28863.1"/>
    </source>
</evidence>
<feature type="region of interest" description="Disordered" evidence="1">
    <location>
        <begin position="1"/>
        <end position="29"/>
    </location>
</feature>
<dbReference type="EMBL" id="FNOM01000001">
    <property type="protein sequence ID" value="SDW28863.1"/>
    <property type="molecule type" value="Genomic_DNA"/>
</dbReference>
<dbReference type="AlphaFoldDB" id="A0A1H2SB29"/>
<evidence type="ECO:0000256" key="1">
    <source>
        <dbReference type="SAM" id="MobiDB-lite"/>
    </source>
</evidence>
<keyword evidence="3" id="KW-1185">Reference proteome</keyword>
<dbReference type="Gene3D" id="2.10.70.10">
    <property type="entry name" value="Complement Module, domain 1"/>
    <property type="match status" value="1"/>
</dbReference>
<protein>
    <submittedName>
        <fullName evidence="2">Hemin uptake protein HemP</fullName>
    </submittedName>
</protein>
<sequence length="73" mass="7958">MRRLPSLRAAMSEHRTPPQTEAPGDPDARRVAADVPIHDAKQLTAGGLSAYIVLEGQPYILRITRAGKLILTK</sequence>
<name>A0A1H2SB29_9RHOB</name>
<gene>
    <name evidence="2" type="ORF">SAMN04488238_101556</name>
</gene>
<evidence type="ECO:0000313" key="3">
    <source>
        <dbReference type="Proteomes" id="UP000198539"/>
    </source>
</evidence>
<dbReference type="STRING" id="564137.SAMN04488238_101556"/>
<reference evidence="2 3" key="1">
    <citation type="submission" date="2016-10" db="EMBL/GenBank/DDBJ databases">
        <authorList>
            <person name="de Groot N.N."/>
        </authorList>
    </citation>
    <scope>NUCLEOTIDE SEQUENCE [LARGE SCALE GENOMIC DNA]</scope>
    <source>
        <strain evidence="2 3">CGMCC 1.8894</strain>
    </source>
</reference>
<dbReference type="InterPro" id="IPR019600">
    <property type="entry name" value="Hemin_uptake_protein_HemP"/>
</dbReference>
<organism evidence="2 3">
    <name type="scientific">Roseicitreum antarcticum</name>
    <dbReference type="NCBI Taxonomy" id="564137"/>
    <lineage>
        <taxon>Bacteria</taxon>
        <taxon>Pseudomonadati</taxon>
        <taxon>Pseudomonadota</taxon>
        <taxon>Alphaproteobacteria</taxon>
        <taxon>Rhodobacterales</taxon>
        <taxon>Paracoccaceae</taxon>
        <taxon>Roseicitreum</taxon>
    </lineage>
</organism>
<dbReference type="Pfam" id="PF10636">
    <property type="entry name" value="hemP"/>
    <property type="match status" value="1"/>
</dbReference>
<dbReference type="Proteomes" id="UP000198539">
    <property type="component" value="Unassembled WGS sequence"/>
</dbReference>